<dbReference type="RefSeq" id="WP_378152715.1">
    <property type="nucleotide sequence ID" value="NZ_JBHSEC010000005.1"/>
</dbReference>
<protein>
    <submittedName>
        <fullName evidence="1">Histidine phosphatase family protein</fullName>
        <ecNumber evidence="1">3.1.3.-</ecNumber>
    </submittedName>
</protein>
<keyword evidence="1" id="KW-0378">Hydrolase</keyword>
<dbReference type="CDD" id="cd07067">
    <property type="entry name" value="HP_PGM_like"/>
    <property type="match status" value="1"/>
</dbReference>
<proteinExistence type="predicted"/>
<dbReference type="InterPro" id="IPR029033">
    <property type="entry name" value="His_PPase_superfam"/>
</dbReference>
<dbReference type="SMART" id="SM00855">
    <property type="entry name" value="PGAM"/>
    <property type="match status" value="1"/>
</dbReference>
<dbReference type="InterPro" id="IPR050275">
    <property type="entry name" value="PGM_Phosphatase"/>
</dbReference>
<dbReference type="PANTHER" id="PTHR48100">
    <property type="entry name" value="BROAD-SPECIFICITY PHOSPHATASE YOR283W-RELATED"/>
    <property type="match status" value="1"/>
</dbReference>
<gene>
    <name evidence="1" type="ORF">ACFOZY_04465</name>
</gene>
<organism evidence="1 2">
    <name type="scientific">Chungangia koreensis</name>
    <dbReference type="NCBI Taxonomy" id="752657"/>
    <lineage>
        <taxon>Bacteria</taxon>
        <taxon>Bacillati</taxon>
        <taxon>Bacillota</taxon>
        <taxon>Bacilli</taxon>
        <taxon>Lactobacillales</taxon>
        <taxon>Chungangia</taxon>
    </lineage>
</organism>
<sequence>MTTIGFVRHGITAWNKEKRAQGSADIPLHEEGIETAKKAAERLSNENWDVIYSSPQLRARQTAEIILEKLPHAELKFDDRLREKSGGEIEGTTEEERLERWGKKWRDLDLGMETNEKVVERGLSFIEDIRCSGEEHILIVSHGGFIENMLRALTPDREYTESLNNTSLTILELADERNNCVLFNCTKHLL</sequence>
<dbReference type="Pfam" id="PF00300">
    <property type="entry name" value="His_Phos_1"/>
    <property type="match status" value="1"/>
</dbReference>
<dbReference type="EMBL" id="JBHSEC010000005">
    <property type="protein sequence ID" value="MFC4409687.1"/>
    <property type="molecule type" value="Genomic_DNA"/>
</dbReference>
<dbReference type="InterPro" id="IPR013078">
    <property type="entry name" value="His_Pase_superF_clade-1"/>
</dbReference>
<keyword evidence="2" id="KW-1185">Reference proteome</keyword>
<dbReference type="Proteomes" id="UP001595817">
    <property type="component" value="Unassembled WGS sequence"/>
</dbReference>
<dbReference type="SUPFAM" id="SSF53254">
    <property type="entry name" value="Phosphoglycerate mutase-like"/>
    <property type="match status" value="1"/>
</dbReference>
<dbReference type="GO" id="GO:0016787">
    <property type="term" value="F:hydrolase activity"/>
    <property type="evidence" value="ECO:0007669"/>
    <property type="project" value="UniProtKB-KW"/>
</dbReference>
<name>A0ABV8X5Z3_9LACT</name>
<reference evidence="2" key="1">
    <citation type="journal article" date="2019" name="Int. J. Syst. Evol. Microbiol.">
        <title>The Global Catalogue of Microorganisms (GCM) 10K type strain sequencing project: providing services to taxonomists for standard genome sequencing and annotation.</title>
        <authorList>
            <consortium name="The Broad Institute Genomics Platform"/>
            <consortium name="The Broad Institute Genome Sequencing Center for Infectious Disease"/>
            <person name="Wu L."/>
            <person name="Ma J."/>
        </authorList>
    </citation>
    <scope>NUCLEOTIDE SEQUENCE [LARGE SCALE GENOMIC DNA]</scope>
    <source>
        <strain evidence="2">CCUG 59778</strain>
    </source>
</reference>
<dbReference type="Gene3D" id="3.40.50.1240">
    <property type="entry name" value="Phosphoglycerate mutase-like"/>
    <property type="match status" value="1"/>
</dbReference>
<accession>A0ABV8X5Z3</accession>
<evidence type="ECO:0000313" key="1">
    <source>
        <dbReference type="EMBL" id="MFC4409687.1"/>
    </source>
</evidence>
<dbReference type="EC" id="3.1.3.-" evidence="1"/>
<dbReference type="PANTHER" id="PTHR48100:SF1">
    <property type="entry name" value="HISTIDINE PHOSPHATASE FAMILY PROTEIN-RELATED"/>
    <property type="match status" value="1"/>
</dbReference>
<evidence type="ECO:0000313" key="2">
    <source>
        <dbReference type="Proteomes" id="UP001595817"/>
    </source>
</evidence>
<comment type="caution">
    <text evidence="1">The sequence shown here is derived from an EMBL/GenBank/DDBJ whole genome shotgun (WGS) entry which is preliminary data.</text>
</comment>